<evidence type="ECO:0000313" key="2">
    <source>
        <dbReference type="EMBL" id="QIC71764.1"/>
    </source>
</evidence>
<protein>
    <submittedName>
        <fullName evidence="2">Uncharacterized protein</fullName>
    </submittedName>
</protein>
<organism evidence="2 3">
    <name type="scientific">Acinetobacter indicus</name>
    <dbReference type="NCBI Taxonomy" id="756892"/>
    <lineage>
        <taxon>Bacteria</taxon>
        <taxon>Pseudomonadati</taxon>
        <taxon>Pseudomonadota</taxon>
        <taxon>Gammaproteobacteria</taxon>
        <taxon>Moraxellales</taxon>
        <taxon>Moraxellaceae</taxon>
        <taxon>Acinetobacter</taxon>
    </lineage>
</organism>
<dbReference type="Proteomes" id="UP000503440">
    <property type="component" value="Plasmid pB18-1"/>
</dbReference>
<dbReference type="AlphaFoldDB" id="A0A6C0Y6B4"/>
<dbReference type="EMBL" id="CP044456">
    <property type="protein sequence ID" value="QIC71764.1"/>
    <property type="molecule type" value="Genomic_DNA"/>
</dbReference>
<accession>A0A6C0Y6B4</accession>
<proteinExistence type="predicted"/>
<geneLocation type="plasmid" evidence="3">
    <name>pb18-1</name>
</geneLocation>
<gene>
    <name evidence="2" type="ORF">FSC09_15340</name>
</gene>
<keyword evidence="2" id="KW-0614">Plasmid</keyword>
<dbReference type="RefSeq" id="WP_163146424.1">
    <property type="nucleotide sequence ID" value="NZ_CP044456.1"/>
</dbReference>
<evidence type="ECO:0000256" key="1">
    <source>
        <dbReference type="SAM" id="Coils"/>
    </source>
</evidence>
<evidence type="ECO:0000313" key="3">
    <source>
        <dbReference type="Proteomes" id="UP000503440"/>
    </source>
</evidence>
<name>A0A6C0Y6B4_9GAMM</name>
<feature type="coiled-coil region" evidence="1">
    <location>
        <begin position="417"/>
        <end position="444"/>
    </location>
</feature>
<reference evidence="2 3" key="1">
    <citation type="submission" date="2019-09" db="EMBL/GenBank/DDBJ databases">
        <title>Non-baumannii Acinetobacter spp. carrying blaNDM-1 isolated in China.</title>
        <authorList>
            <person name="Cui C."/>
            <person name="Chen C."/>
            <person name="Sun J."/>
            <person name="Liu Y."/>
        </authorList>
    </citation>
    <scope>NUCLEOTIDE SEQUENCE [LARGE SCALE GENOMIC DNA]</scope>
    <source>
        <strain evidence="2 3">B18</strain>
        <plasmid evidence="3">pb18-1</plasmid>
    </source>
</reference>
<keyword evidence="1" id="KW-0175">Coiled coil</keyword>
<sequence>MKASFGKRDIPVFLSLASQYAPKNIIEPARTALRLFAFGYNQGVVYTDCADRHILAISSLLNIIVQNLALKESCYFFEINQIEFSGISSYKHAFTKLKEFEASNLRPYNDEILRFLSEDLTHISRVISVCEGLLKPRNERPALDKEAKKPVIKDIGSYPYLLDSVSRSAVLKHKKNDPVLNAHRILAKSLRFDSITEEELNAVHGYLETMLINGWDYYYRQIKITYSTVEHNIRYTSILKKLESVGNNIINVSLIGRHNRQIAAIDIKHSFDNEAHRKMMFELQGFISNVFCFFLAYNYLSHRIEKSAASLEPENTVFYTWTCGYCNKKFGNSKAVVIDHNITITDANGAPRKTICPGKKHPPLEIDDSGLRIKAESERTRYEHAVLELRALDTATSLMVVGKHSNRIFTPKDMSWNDRLNKAKAEKKATVDQLKSVYEKFKKELAAWKPTSTEQLTVWTSSKKKIA</sequence>